<evidence type="ECO:0000313" key="2">
    <source>
        <dbReference type="Proteomes" id="UP001595704"/>
    </source>
</evidence>
<reference evidence="2" key="1">
    <citation type="journal article" date="2019" name="Int. J. Syst. Evol. Microbiol.">
        <title>The Global Catalogue of Microorganisms (GCM) 10K type strain sequencing project: providing services to taxonomists for standard genome sequencing and annotation.</title>
        <authorList>
            <consortium name="The Broad Institute Genomics Platform"/>
            <consortium name="The Broad Institute Genome Sequencing Center for Infectious Disease"/>
            <person name="Wu L."/>
            <person name="Ma J."/>
        </authorList>
    </citation>
    <scope>NUCLEOTIDE SEQUENCE [LARGE SCALE GENOMIC DNA]</scope>
    <source>
        <strain evidence="2">KCTC 42282</strain>
    </source>
</reference>
<proteinExistence type="predicted"/>
<keyword evidence="2" id="KW-1185">Reference proteome</keyword>
<dbReference type="EMBL" id="JBHRYC010000098">
    <property type="protein sequence ID" value="MFC3639578.1"/>
    <property type="molecule type" value="Genomic_DNA"/>
</dbReference>
<dbReference type="Proteomes" id="UP001595704">
    <property type="component" value="Unassembled WGS sequence"/>
</dbReference>
<protein>
    <submittedName>
        <fullName evidence="1">Uncharacterized protein</fullName>
    </submittedName>
</protein>
<sequence>MPLFEIGGMEPKVGGYSLRLGADYLAVHRSTGMAGVVYDPTSGFIHVARLATGWMTCPAMSPCEPD</sequence>
<organism evidence="1 2">
    <name type="scientific">Camelimonas fluminis</name>
    <dbReference type="NCBI Taxonomy" id="1576911"/>
    <lineage>
        <taxon>Bacteria</taxon>
        <taxon>Pseudomonadati</taxon>
        <taxon>Pseudomonadota</taxon>
        <taxon>Alphaproteobacteria</taxon>
        <taxon>Hyphomicrobiales</taxon>
        <taxon>Chelatococcaceae</taxon>
        <taxon>Camelimonas</taxon>
    </lineage>
</organism>
<comment type="caution">
    <text evidence="1">The sequence shown here is derived from an EMBL/GenBank/DDBJ whole genome shotgun (WGS) entry which is preliminary data.</text>
</comment>
<dbReference type="RefSeq" id="WP_191318698.1">
    <property type="nucleotide sequence ID" value="NZ_BNCG01000004.1"/>
</dbReference>
<accession>A0ABV7UM32</accession>
<evidence type="ECO:0000313" key="1">
    <source>
        <dbReference type="EMBL" id="MFC3639578.1"/>
    </source>
</evidence>
<gene>
    <name evidence="1" type="ORF">ACFONL_19755</name>
</gene>
<name>A0ABV7UM32_9HYPH</name>